<comment type="subunit">
    <text evidence="6">Homodimer.</text>
</comment>
<dbReference type="GO" id="GO:0008836">
    <property type="term" value="F:diaminopimelate decarboxylase activity"/>
    <property type="evidence" value="ECO:0007669"/>
    <property type="project" value="UniProtKB-UniRule"/>
</dbReference>
<dbReference type="eggNOG" id="COG0019">
    <property type="taxonomic scope" value="Bacteria"/>
</dbReference>
<name>F4CJ49_PSEUX</name>
<dbReference type="Gene3D" id="2.40.37.10">
    <property type="entry name" value="Lyase, Ornithine Decarboxylase, Chain A, domain 1"/>
    <property type="match status" value="1"/>
</dbReference>
<dbReference type="EMBL" id="CP002593">
    <property type="protein sequence ID" value="AEA23899.1"/>
    <property type="molecule type" value="Genomic_DNA"/>
</dbReference>
<dbReference type="Gene3D" id="3.20.20.10">
    <property type="entry name" value="Alanine racemase"/>
    <property type="match status" value="1"/>
</dbReference>
<dbReference type="InterPro" id="IPR009006">
    <property type="entry name" value="Ala_racemase/Decarboxylase_C"/>
</dbReference>
<dbReference type="PRINTS" id="PR01181">
    <property type="entry name" value="DAPDCRBXLASE"/>
</dbReference>
<feature type="binding site" evidence="6">
    <location>
        <begin position="329"/>
        <end position="332"/>
    </location>
    <ligand>
        <name>pyridoxal 5'-phosphate</name>
        <dbReference type="ChEBI" id="CHEBI:597326"/>
    </ligand>
</feature>
<dbReference type="InterPro" id="IPR022653">
    <property type="entry name" value="De-COase2_pyr-phos_BS"/>
</dbReference>
<proteinExistence type="inferred from homology"/>
<keyword evidence="6" id="KW-0028">Amino-acid biosynthesis</keyword>
<dbReference type="FunFam" id="3.20.20.10:FF:000003">
    <property type="entry name" value="Diaminopimelate decarboxylase"/>
    <property type="match status" value="1"/>
</dbReference>
<evidence type="ECO:0000256" key="2">
    <source>
        <dbReference type="ARBA" id="ARBA00022793"/>
    </source>
</evidence>
<keyword evidence="3 6" id="KW-0663">Pyridoxal phosphate</keyword>
<feature type="binding site" evidence="6">
    <location>
        <position position="440"/>
    </location>
    <ligand>
        <name>substrate</name>
    </ligand>
</feature>
<evidence type="ECO:0000256" key="9">
    <source>
        <dbReference type="RuleBase" id="RU003738"/>
    </source>
</evidence>
<feature type="binding site" evidence="6">
    <location>
        <position position="411"/>
    </location>
    <ligand>
        <name>substrate</name>
    </ligand>
</feature>
<comment type="pathway">
    <text evidence="6 9">Amino-acid biosynthesis; L-lysine biosynthesis via DAP pathway; L-lysine from DL-2,6-diaminopimelate: step 1/1.</text>
</comment>
<sequence>MINAHPAGPLHAGVTVPPETAGPRPGGAAELDGLATAVWPRNAVRGADGVVRIADVDVRDLAQTYGTPLFVVDEADFRSRAAEFAASFGAEAVHYAAKAFLSTEIARWVADEGLSMDVASGGELAVALRAGFPAERIAVHGNNKSATELDEAVAAGVGRIVVDSFHEIARLDAVARARDVVVPVMIRVTVGVEAHTHEFIATAHEDQKFGFSISGGDTSPAAEAARRVLAARGLRLVGLHSHIGSQIFDTEGFEVAAHRVVRFLARLHAEHGADALEDLTTLDLGGGFGIAYRAEESPLDVAELAAQLRDIVKRECHAEDLDVPAIAVEPGRAIAGPGTVTLYEVGTLKDVPLGSGARRYVSVDGGMSDNIRTALYDAVYDCRLVSRSSAADSPDGSADAALSRVVGKHCESGDIVVRDCWLPADLGPGDLLAVAATGAYCYSMASSYNRLPRPAVVAVRDGRARLILRRETVDDQFRLEVDPGAEATAPSAATRGGGS</sequence>
<feature type="binding site" evidence="6">
    <location>
        <position position="332"/>
    </location>
    <ligand>
        <name>substrate</name>
    </ligand>
</feature>
<evidence type="ECO:0000259" key="12">
    <source>
        <dbReference type="Pfam" id="PF02784"/>
    </source>
</evidence>
<dbReference type="NCBIfam" id="TIGR01048">
    <property type="entry name" value="lysA"/>
    <property type="match status" value="1"/>
</dbReference>
<evidence type="ECO:0000256" key="1">
    <source>
        <dbReference type="ARBA" id="ARBA00001933"/>
    </source>
</evidence>
<comment type="cofactor">
    <cofactor evidence="1 6 8 9">
        <name>pyridoxal 5'-phosphate</name>
        <dbReference type="ChEBI" id="CHEBI:597326"/>
    </cofactor>
</comment>
<feature type="modified residue" description="N6-(pyridoxal phosphate)lysine" evidence="6 8">
    <location>
        <position position="98"/>
    </location>
</feature>
<dbReference type="PANTHER" id="PTHR43727:SF2">
    <property type="entry name" value="GROUP IV DECARBOXYLASE"/>
    <property type="match status" value="1"/>
</dbReference>
<dbReference type="InterPro" id="IPR000183">
    <property type="entry name" value="Orn/DAP/Arg_de-COase"/>
</dbReference>
<dbReference type="PROSITE" id="PS00878">
    <property type="entry name" value="ODR_DC_2_1"/>
    <property type="match status" value="1"/>
</dbReference>
<dbReference type="HAMAP" id="MF_02120">
    <property type="entry name" value="LysA"/>
    <property type="match status" value="1"/>
</dbReference>
<feature type="region of interest" description="Disordered" evidence="10">
    <location>
        <begin position="1"/>
        <end position="28"/>
    </location>
</feature>
<dbReference type="Proteomes" id="UP000007809">
    <property type="component" value="Chromosome"/>
</dbReference>
<feature type="binding site" evidence="6">
    <location>
        <position position="287"/>
    </location>
    <ligand>
        <name>pyridoxal 5'-phosphate</name>
        <dbReference type="ChEBI" id="CHEBI:597326"/>
    </ligand>
</feature>
<dbReference type="GO" id="GO:0030170">
    <property type="term" value="F:pyridoxal phosphate binding"/>
    <property type="evidence" value="ECO:0007669"/>
    <property type="project" value="UniProtKB-UniRule"/>
</dbReference>
<dbReference type="STRING" id="675635.Psed_1663"/>
<comment type="similarity">
    <text evidence="6">Belongs to the Orn/Lys/Arg decarboxylase class-II family. LysA subfamily.</text>
</comment>
<evidence type="ECO:0000256" key="8">
    <source>
        <dbReference type="PIRSR" id="PIRSR600183-50"/>
    </source>
</evidence>
<dbReference type="InterPro" id="IPR029066">
    <property type="entry name" value="PLP-binding_barrel"/>
</dbReference>
<dbReference type="EC" id="4.1.1.20" evidence="6 7"/>
<organism evidence="13 14">
    <name type="scientific">Pseudonocardia dioxanivorans (strain ATCC 55486 / DSM 44775 / JCM 13855 / CB1190)</name>
    <dbReference type="NCBI Taxonomy" id="675635"/>
    <lineage>
        <taxon>Bacteria</taxon>
        <taxon>Bacillati</taxon>
        <taxon>Actinomycetota</taxon>
        <taxon>Actinomycetes</taxon>
        <taxon>Pseudonocardiales</taxon>
        <taxon>Pseudonocardiaceae</taxon>
        <taxon>Pseudonocardia</taxon>
    </lineage>
</organism>
<feature type="binding site" evidence="6">
    <location>
        <position position="372"/>
    </location>
    <ligand>
        <name>substrate</name>
    </ligand>
</feature>
<feature type="binding site" evidence="6">
    <location>
        <position position="376"/>
    </location>
    <ligand>
        <name>substrate</name>
    </ligand>
</feature>
<dbReference type="GO" id="GO:0009089">
    <property type="term" value="P:lysine biosynthetic process via diaminopimelate"/>
    <property type="evidence" value="ECO:0007669"/>
    <property type="project" value="UniProtKB-UniRule"/>
</dbReference>
<evidence type="ECO:0000313" key="13">
    <source>
        <dbReference type="EMBL" id="AEA23899.1"/>
    </source>
</evidence>
<dbReference type="CDD" id="cd06828">
    <property type="entry name" value="PLPDE_III_DapDC"/>
    <property type="match status" value="1"/>
</dbReference>
<feature type="binding site" evidence="6">
    <location>
        <position position="440"/>
    </location>
    <ligand>
        <name>pyridoxal 5'-phosphate</name>
        <dbReference type="ChEBI" id="CHEBI:597326"/>
    </ligand>
</feature>
<dbReference type="KEGG" id="pdx:Psed_1663"/>
<dbReference type="AlphaFoldDB" id="F4CJ49"/>
<keyword evidence="2 6" id="KW-0210">Decarboxylase</keyword>
<evidence type="ECO:0000256" key="5">
    <source>
        <dbReference type="ARBA" id="ARBA00023239"/>
    </source>
</evidence>
<comment type="catalytic activity">
    <reaction evidence="6 9">
        <text>meso-2,6-diaminopimelate + H(+) = L-lysine + CO2</text>
        <dbReference type="Rhea" id="RHEA:15101"/>
        <dbReference type="ChEBI" id="CHEBI:15378"/>
        <dbReference type="ChEBI" id="CHEBI:16526"/>
        <dbReference type="ChEBI" id="CHEBI:32551"/>
        <dbReference type="ChEBI" id="CHEBI:57791"/>
        <dbReference type="EC" id="4.1.1.20"/>
    </reaction>
</comment>
<dbReference type="Pfam" id="PF00278">
    <property type="entry name" value="Orn_DAP_Arg_deC"/>
    <property type="match status" value="1"/>
</dbReference>
<feature type="domain" description="Orn/DAP/Arg decarboxylase 2 N-terminal" evidence="12">
    <location>
        <begin position="75"/>
        <end position="335"/>
    </location>
</feature>
<protein>
    <recommendedName>
        <fullName evidence="6 7">Diaminopimelate decarboxylase</fullName>
        <shortName evidence="6">DAP decarboxylase</shortName>
        <shortName evidence="6">DAPDC</shortName>
        <ecNumber evidence="6 7">4.1.1.20</ecNumber>
    </recommendedName>
</protein>
<evidence type="ECO:0000313" key="14">
    <source>
        <dbReference type="Proteomes" id="UP000007809"/>
    </source>
</evidence>
<feature type="active site" description="Proton donor" evidence="8">
    <location>
        <position position="410"/>
    </location>
</feature>
<keyword evidence="4 6" id="KW-0457">Lysine biosynthesis</keyword>
<evidence type="ECO:0000259" key="11">
    <source>
        <dbReference type="Pfam" id="PF00278"/>
    </source>
</evidence>
<dbReference type="InterPro" id="IPR022643">
    <property type="entry name" value="De-COase2_C"/>
</dbReference>
<comment type="function">
    <text evidence="6">Specifically catalyzes the decarboxylation of meso-diaminopimelate (meso-DAP) to L-lysine.</text>
</comment>
<evidence type="ECO:0000256" key="3">
    <source>
        <dbReference type="ARBA" id="ARBA00022898"/>
    </source>
</evidence>
<dbReference type="HOGENOM" id="CLU_026444_0_1_11"/>
<dbReference type="PRINTS" id="PR01179">
    <property type="entry name" value="ODADCRBXLASE"/>
</dbReference>
<evidence type="ECO:0000256" key="7">
    <source>
        <dbReference type="NCBIfam" id="TIGR01048"/>
    </source>
</evidence>
<dbReference type="PROSITE" id="PS00879">
    <property type="entry name" value="ODR_DC_2_2"/>
    <property type="match status" value="1"/>
</dbReference>
<evidence type="ECO:0000256" key="4">
    <source>
        <dbReference type="ARBA" id="ARBA00023154"/>
    </source>
</evidence>
<evidence type="ECO:0000256" key="10">
    <source>
        <dbReference type="SAM" id="MobiDB-lite"/>
    </source>
</evidence>
<dbReference type="SUPFAM" id="SSF50621">
    <property type="entry name" value="Alanine racemase C-terminal domain-like"/>
    <property type="match status" value="1"/>
</dbReference>
<feature type="domain" description="Orn/DAP/Arg decarboxylase 2 C-terminal" evidence="11">
    <location>
        <begin position="341"/>
        <end position="438"/>
    </location>
</feature>
<dbReference type="SUPFAM" id="SSF51419">
    <property type="entry name" value="PLP-binding barrel"/>
    <property type="match status" value="1"/>
</dbReference>
<dbReference type="InterPro" id="IPR022657">
    <property type="entry name" value="De-COase2_CS"/>
</dbReference>
<keyword evidence="14" id="KW-1185">Reference proteome</keyword>
<reference evidence="13 14" key="1">
    <citation type="journal article" date="2011" name="J. Bacteriol.">
        <title>Genome sequence of the 1,4-dioxane-degrading Pseudonocardia dioxanivorans strain CB1190.</title>
        <authorList>
            <person name="Sales C.M."/>
            <person name="Mahendra S."/>
            <person name="Grostern A."/>
            <person name="Parales R.E."/>
            <person name="Goodwin L.A."/>
            <person name="Woyke T."/>
            <person name="Nolan M."/>
            <person name="Lapidus A."/>
            <person name="Chertkov O."/>
            <person name="Ovchinnikova G."/>
            <person name="Sczyrba A."/>
            <person name="Alvarez-Cohen L."/>
        </authorList>
    </citation>
    <scope>NUCLEOTIDE SEQUENCE [LARGE SCALE GENOMIC DNA]</scope>
    <source>
        <strain evidence="14">ATCC 55486 / DSM 44775 / JCM 13855 / CB1190</strain>
    </source>
</reference>
<gene>
    <name evidence="6" type="primary">lysA</name>
    <name evidence="13" type="ordered locus">Psed_1663</name>
</gene>
<dbReference type="Pfam" id="PF02784">
    <property type="entry name" value="Orn_Arg_deC_N"/>
    <property type="match status" value="1"/>
</dbReference>
<dbReference type="UniPathway" id="UPA00034">
    <property type="reaction ID" value="UER00027"/>
</dbReference>
<dbReference type="InterPro" id="IPR002986">
    <property type="entry name" value="DAP_deCOOHase_LysA"/>
</dbReference>
<keyword evidence="5 6" id="KW-0456">Lyase</keyword>
<dbReference type="PANTHER" id="PTHR43727">
    <property type="entry name" value="DIAMINOPIMELATE DECARBOXYLASE"/>
    <property type="match status" value="1"/>
</dbReference>
<evidence type="ECO:0000256" key="6">
    <source>
        <dbReference type="HAMAP-Rule" id="MF_02120"/>
    </source>
</evidence>
<dbReference type="InterPro" id="IPR022644">
    <property type="entry name" value="De-COase2_N"/>
</dbReference>
<accession>F4CJ49</accession>